<sequence length="107" mass="11842">MDESEKFVVLGPEEALLAERQVEQMACATNQKRTALGLPTSVGDHNHSAMPLNQQVLDDIEVILTVAAKSRNMKDPFQRALKDATTLIESVVDVLHKRSVNDEMAKL</sequence>
<protein>
    <submittedName>
        <fullName evidence="1">(apollo) hypothetical protein</fullName>
    </submittedName>
</protein>
<dbReference type="Proteomes" id="UP000691718">
    <property type="component" value="Unassembled WGS sequence"/>
</dbReference>
<organism evidence="1 2">
    <name type="scientific">Parnassius apollo</name>
    <name type="common">Apollo butterfly</name>
    <name type="synonym">Papilio apollo</name>
    <dbReference type="NCBI Taxonomy" id="110799"/>
    <lineage>
        <taxon>Eukaryota</taxon>
        <taxon>Metazoa</taxon>
        <taxon>Ecdysozoa</taxon>
        <taxon>Arthropoda</taxon>
        <taxon>Hexapoda</taxon>
        <taxon>Insecta</taxon>
        <taxon>Pterygota</taxon>
        <taxon>Neoptera</taxon>
        <taxon>Endopterygota</taxon>
        <taxon>Lepidoptera</taxon>
        <taxon>Glossata</taxon>
        <taxon>Ditrysia</taxon>
        <taxon>Papilionoidea</taxon>
        <taxon>Papilionidae</taxon>
        <taxon>Parnassiinae</taxon>
        <taxon>Parnassini</taxon>
        <taxon>Parnassius</taxon>
        <taxon>Parnassius</taxon>
    </lineage>
</organism>
<dbReference type="OrthoDB" id="6932482at2759"/>
<dbReference type="AlphaFoldDB" id="A0A8S3WE00"/>
<gene>
    <name evidence="1" type="ORF">PAPOLLO_LOCUS5121</name>
</gene>
<name>A0A8S3WE00_PARAO</name>
<proteinExistence type="predicted"/>
<reference evidence="1" key="1">
    <citation type="submission" date="2021-04" db="EMBL/GenBank/DDBJ databases">
        <authorList>
            <person name="Tunstrom K."/>
        </authorList>
    </citation>
    <scope>NUCLEOTIDE SEQUENCE</scope>
</reference>
<evidence type="ECO:0000313" key="1">
    <source>
        <dbReference type="EMBL" id="CAG4954433.1"/>
    </source>
</evidence>
<comment type="caution">
    <text evidence="1">The sequence shown here is derived from an EMBL/GenBank/DDBJ whole genome shotgun (WGS) entry which is preliminary data.</text>
</comment>
<keyword evidence="2" id="KW-1185">Reference proteome</keyword>
<evidence type="ECO:0000313" key="2">
    <source>
        <dbReference type="Proteomes" id="UP000691718"/>
    </source>
</evidence>
<dbReference type="EMBL" id="CAJQZP010000288">
    <property type="protein sequence ID" value="CAG4954433.1"/>
    <property type="molecule type" value="Genomic_DNA"/>
</dbReference>
<accession>A0A8S3WE00</accession>